<evidence type="ECO:0000256" key="5">
    <source>
        <dbReference type="ARBA" id="ARBA00022970"/>
    </source>
</evidence>
<evidence type="ECO:0000256" key="1">
    <source>
        <dbReference type="ARBA" id="ARBA00004141"/>
    </source>
</evidence>
<evidence type="ECO:0000256" key="2">
    <source>
        <dbReference type="ARBA" id="ARBA00008066"/>
    </source>
</evidence>
<dbReference type="EMBL" id="HBIM01003969">
    <property type="protein sequence ID" value="CAE0405383.1"/>
    <property type="molecule type" value="Transcribed_RNA"/>
</dbReference>
<keyword evidence="6 8" id="KW-1133">Transmembrane helix</keyword>
<accession>A0A7S3KYP4</accession>
<keyword evidence="3" id="KW-0813">Transport</keyword>
<feature type="transmembrane region" description="Helical" evidence="8">
    <location>
        <begin position="280"/>
        <end position="304"/>
    </location>
</feature>
<organism evidence="10">
    <name type="scientific">Amphora coffeiformis</name>
    <dbReference type="NCBI Taxonomy" id="265554"/>
    <lineage>
        <taxon>Eukaryota</taxon>
        <taxon>Sar</taxon>
        <taxon>Stramenopiles</taxon>
        <taxon>Ochrophyta</taxon>
        <taxon>Bacillariophyta</taxon>
        <taxon>Bacillariophyceae</taxon>
        <taxon>Bacillariophycidae</taxon>
        <taxon>Thalassiophysales</taxon>
        <taxon>Catenulaceae</taxon>
        <taxon>Amphora</taxon>
    </lineage>
</organism>
<feature type="transmembrane region" description="Helical" evidence="8">
    <location>
        <begin position="250"/>
        <end position="268"/>
    </location>
</feature>
<proteinExistence type="inferred from homology"/>
<feature type="domain" description="Amino acid transporter transmembrane" evidence="9">
    <location>
        <begin position="25"/>
        <end position="466"/>
    </location>
</feature>
<feature type="transmembrane region" description="Helical" evidence="8">
    <location>
        <begin position="440"/>
        <end position="462"/>
    </location>
</feature>
<dbReference type="PANTHER" id="PTHR22950:SF458">
    <property type="entry name" value="SODIUM-COUPLED NEUTRAL AMINO ACID TRANSPORTER 11-RELATED"/>
    <property type="match status" value="1"/>
</dbReference>
<dbReference type="PANTHER" id="PTHR22950">
    <property type="entry name" value="AMINO ACID TRANSPORTER"/>
    <property type="match status" value="1"/>
</dbReference>
<dbReference type="GO" id="GO:0015179">
    <property type="term" value="F:L-amino acid transmembrane transporter activity"/>
    <property type="evidence" value="ECO:0007669"/>
    <property type="project" value="TreeGrafter"/>
</dbReference>
<feature type="transmembrane region" description="Helical" evidence="8">
    <location>
        <begin position="121"/>
        <end position="144"/>
    </location>
</feature>
<feature type="transmembrane region" description="Helical" evidence="8">
    <location>
        <begin position="415"/>
        <end position="434"/>
    </location>
</feature>
<comment type="similarity">
    <text evidence="2">Belongs to the amino acid/polyamine transporter 2 family.</text>
</comment>
<dbReference type="GO" id="GO:0016020">
    <property type="term" value="C:membrane"/>
    <property type="evidence" value="ECO:0007669"/>
    <property type="project" value="UniProtKB-SubCell"/>
</dbReference>
<feature type="transmembrane region" description="Helical" evidence="8">
    <location>
        <begin position="469"/>
        <end position="490"/>
    </location>
</feature>
<dbReference type="AlphaFoldDB" id="A0A7S3KYP4"/>
<dbReference type="InterPro" id="IPR013057">
    <property type="entry name" value="AA_transpt_TM"/>
</dbReference>
<protein>
    <recommendedName>
        <fullName evidence="9">Amino acid transporter transmembrane domain-containing protein</fullName>
    </recommendedName>
</protein>
<dbReference type="Pfam" id="PF01490">
    <property type="entry name" value="Aa_trans"/>
    <property type="match status" value="1"/>
</dbReference>
<feature type="transmembrane region" description="Helical" evidence="8">
    <location>
        <begin position="197"/>
        <end position="217"/>
    </location>
</feature>
<evidence type="ECO:0000256" key="4">
    <source>
        <dbReference type="ARBA" id="ARBA00022692"/>
    </source>
</evidence>
<evidence type="ECO:0000259" key="9">
    <source>
        <dbReference type="Pfam" id="PF01490"/>
    </source>
</evidence>
<keyword evidence="7 8" id="KW-0472">Membrane</keyword>
<feature type="transmembrane region" description="Helical" evidence="8">
    <location>
        <begin position="168"/>
        <end position="185"/>
    </location>
</feature>
<sequence length="494" mass="53174">MPEPNKKKQEDCYFAGNDDNFSSSGSTVAGAVLNLTNSIIGAGCMGYGGAFAESGGLASLATIAIFALLTKQSFVMVIELGLKLVQQEEEQRRLSGNLFHPPITAATSSFEAVGQAAYGNFGMISVVMSKCLFAFGCMVAYFVIIKDNSALALQHLTGASTSFWTDNIRLTIFLATVFILPLCLQRDISALENFSKIKIAAYGTIAAIVTILCVAIHREQQQDVNFIDHGNWVDHWLTVKPGLMANTGTFVFAFVSQHIVHLVFLSLRPTDRNLKSFSKVSTLGILASAAIMLAVGVPAYMTFWDKSSTDLFLLYPASQANMVNAARVLLSVGMVLTYPMPLFSLRDSLVQLLNGSSVQDEDEGLSENTSLLESGDGVHTSKSRIAAPWWYTKQINDPRAGCEQTQRSPELIEPLHWLLTLALWASSLVLALSVPSLGVVLNLVGCLSGATMAFLLPGLFWAKLSGWTPLAVVLVAVGLLVACLGSYYTVVGTS</sequence>
<reference evidence="10" key="1">
    <citation type="submission" date="2021-01" db="EMBL/GenBank/DDBJ databases">
        <authorList>
            <person name="Corre E."/>
            <person name="Pelletier E."/>
            <person name="Niang G."/>
            <person name="Scheremetjew M."/>
            <person name="Finn R."/>
            <person name="Kale V."/>
            <person name="Holt S."/>
            <person name="Cochrane G."/>
            <person name="Meng A."/>
            <person name="Brown T."/>
            <person name="Cohen L."/>
        </authorList>
    </citation>
    <scope>NUCLEOTIDE SEQUENCE</scope>
    <source>
        <strain evidence="10">CCMP127</strain>
    </source>
</reference>
<evidence type="ECO:0000313" key="10">
    <source>
        <dbReference type="EMBL" id="CAE0405383.1"/>
    </source>
</evidence>
<gene>
    <name evidence="10" type="ORF">ACOF00016_LOCUS3410</name>
</gene>
<evidence type="ECO:0000256" key="7">
    <source>
        <dbReference type="ARBA" id="ARBA00023136"/>
    </source>
</evidence>
<keyword evidence="5" id="KW-0029">Amino-acid transport</keyword>
<evidence type="ECO:0000256" key="6">
    <source>
        <dbReference type="ARBA" id="ARBA00022989"/>
    </source>
</evidence>
<comment type="subcellular location">
    <subcellularLocation>
        <location evidence="1">Membrane</location>
        <topology evidence="1">Multi-pass membrane protein</topology>
    </subcellularLocation>
</comment>
<evidence type="ECO:0000256" key="8">
    <source>
        <dbReference type="SAM" id="Phobius"/>
    </source>
</evidence>
<keyword evidence="4 8" id="KW-0812">Transmembrane</keyword>
<name>A0A7S3KYP4_9STRA</name>
<evidence type="ECO:0000256" key="3">
    <source>
        <dbReference type="ARBA" id="ARBA00022448"/>
    </source>
</evidence>